<dbReference type="RefSeq" id="XP_030374221.1">
    <property type="nucleotide sequence ID" value="XM_030518361.1"/>
</dbReference>
<evidence type="ECO:0000256" key="3">
    <source>
        <dbReference type="RuleBase" id="RU367040"/>
    </source>
</evidence>
<dbReference type="GO" id="GO:0015630">
    <property type="term" value="C:microtubule cytoskeleton"/>
    <property type="evidence" value="ECO:0007669"/>
    <property type="project" value="UniProtKB-UniRule"/>
</dbReference>
<sequence length="433" mass="50767">MAFHSVVTMEKPLQHLSLADWHGRVNQLRNVADARRSDGFTLRHSARTLRNETRIEGDWANYETNEALTDRISELNRWRDIIGKTFDRIQREIYLLQEEKNATERELEALAGPISVISEVLTMRDGRLGSEMTYDDADTEIKNELAVLENNQRLLADRCQKAWEKLARLEEVRFKIGLEIENKLEAVHLDESQLVLDKFSANITFKTDPTRNPKNSCSYQAWLEHVKNMKQLAENELADTYAIREALFVCREKARNMLHSQMERSEHTIRKRIFETQRARNELEWQKLKMSEEMELAICEIKTLEEALRGKTDALKLAETRLENRAQRSGMELCMDQAHDMLCLEVEKLREIRRRLVEKIDQAKANYNLLEEHAQKIDVDLENKQHSLMTDIRALDLRQRLKGGEFGLKIKNPSEQTDRNIVLTRMEDELPRT</sequence>
<dbReference type="PANTHER" id="PTHR19960">
    <property type="entry name" value="TEKTIN"/>
    <property type="match status" value="1"/>
</dbReference>
<keyword evidence="5" id="KW-1185">Reference proteome</keyword>
<keyword evidence="3" id="KW-0969">Cilium</keyword>
<keyword evidence="3" id="KW-0282">Flagellum</keyword>
<dbReference type="InterPro" id="IPR048256">
    <property type="entry name" value="Tektin-like"/>
</dbReference>
<keyword evidence="4" id="KW-0175">Coiled coil</keyword>
<name>A0A6J2TBP4_DROLE</name>
<evidence type="ECO:0000256" key="4">
    <source>
        <dbReference type="SAM" id="Coils"/>
    </source>
</evidence>
<comment type="similarity">
    <text evidence="1 3">Belongs to the tektin family.</text>
</comment>
<organism evidence="5 6">
    <name type="scientific">Drosophila lebanonensis</name>
    <name type="common">Fruit fly</name>
    <name type="synonym">Scaptodrosophila lebanonensis</name>
    <dbReference type="NCBI Taxonomy" id="7225"/>
    <lineage>
        <taxon>Eukaryota</taxon>
        <taxon>Metazoa</taxon>
        <taxon>Ecdysozoa</taxon>
        <taxon>Arthropoda</taxon>
        <taxon>Hexapoda</taxon>
        <taxon>Insecta</taxon>
        <taxon>Pterygota</taxon>
        <taxon>Neoptera</taxon>
        <taxon>Endopterygota</taxon>
        <taxon>Diptera</taxon>
        <taxon>Brachycera</taxon>
        <taxon>Muscomorpha</taxon>
        <taxon>Ephydroidea</taxon>
        <taxon>Drosophilidae</taxon>
        <taxon>Scaptodrosophila</taxon>
    </lineage>
</organism>
<gene>
    <name evidence="6" type="primary">LOC115623814</name>
</gene>
<feature type="coiled-coil region" evidence="4">
    <location>
        <begin position="346"/>
        <end position="380"/>
    </location>
</feature>
<dbReference type="GO" id="GO:0060271">
    <property type="term" value="P:cilium assembly"/>
    <property type="evidence" value="ECO:0007669"/>
    <property type="project" value="UniProtKB-UniRule"/>
</dbReference>
<dbReference type="GO" id="GO:0060294">
    <property type="term" value="P:cilium movement involved in cell motility"/>
    <property type="evidence" value="ECO:0007669"/>
    <property type="project" value="UniProtKB-UniRule"/>
</dbReference>
<dbReference type="GO" id="GO:0005634">
    <property type="term" value="C:nucleus"/>
    <property type="evidence" value="ECO:0007669"/>
    <property type="project" value="TreeGrafter"/>
</dbReference>
<keyword evidence="2" id="KW-0963">Cytoplasm</keyword>
<dbReference type="PRINTS" id="PR00511">
    <property type="entry name" value="TEKTIN"/>
</dbReference>
<comment type="subcellular location">
    <subcellularLocation>
        <location evidence="3">Cytoplasm</location>
        <location evidence="3">Cytoskeleton</location>
        <location evidence="3">Cilium axoneme</location>
    </subcellularLocation>
</comment>
<reference evidence="6" key="1">
    <citation type="submission" date="2025-08" db="UniProtKB">
        <authorList>
            <consortium name="RefSeq"/>
        </authorList>
    </citation>
    <scope>IDENTIFICATION</scope>
    <source>
        <strain evidence="6">11010-0011.00</strain>
        <tissue evidence="6">Whole body</tissue>
    </source>
</reference>
<protein>
    <recommendedName>
        <fullName evidence="3">Tektin</fullName>
    </recommendedName>
</protein>
<keyword evidence="3" id="KW-0966">Cell projection</keyword>
<proteinExistence type="inferred from homology"/>
<evidence type="ECO:0000256" key="1">
    <source>
        <dbReference type="ARBA" id="ARBA00007209"/>
    </source>
</evidence>
<dbReference type="Pfam" id="PF03148">
    <property type="entry name" value="Tektin"/>
    <property type="match status" value="1"/>
</dbReference>
<dbReference type="GeneID" id="115623814"/>
<evidence type="ECO:0000313" key="5">
    <source>
        <dbReference type="Proteomes" id="UP000504634"/>
    </source>
</evidence>
<accession>A0A6J2TBP4</accession>
<feature type="coiled-coil region" evidence="4">
    <location>
        <begin position="287"/>
        <end position="321"/>
    </location>
</feature>
<dbReference type="InterPro" id="IPR000435">
    <property type="entry name" value="Tektins"/>
</dbReference>
<evidence type="ECO:0000313" key="6">
    <source>
        <dbReference type="RefSeq" id="XP_030374221.1"/>
    </source>
</evidence>
<dbReference type="AlphaFoldDB" id="A0A6J2TBP4"/>
<dbReference type="Proteomes" id="UP000504634">
    <property type="component" value="Unplaced"/>
</dbReference>
<dbReference type="OrthoDB" id="440745at2759"/>
<dbReference type="PANTHER" id="PTHR19960:SF7">
    <property type="entry name" value="TEKTIN"/>
    <property type="match status" value="1"/>
</dbReference>
<evidence type="ECO:0000256" key="2">
    <source>
        <dbReference type="ARBA" id="ARBA00022490"/>
    </source>
</evidence>
<dbReference type="GO" id="GO:0005930">
    <property type="term" value="C:axoneme"/>
    <property type="evidence" value="ECO:0007669"/>
    <property type="project" value="UniProtKB-SubCell"/>
</dbReference>